<dbReference type="RefSeq" id="WP_012939577.1">
    <property type="nucleotide sequence ID" value="NC_013741.1"/>
</dbReference>
<protein>
    <submittedName>
        <fullName evidence="3">Aspartate racemase</fullName>
    </submittedName>
</protein>
<dbReference type="Proteomes" id="UP000001901">
    <property type="component" value="Chromosome"/>
</dbReference>
<evidence type="ECO:0000313" key="4">
    <source>
        <dbReference type="Proteomes" id="UP000001901"/>
    </source>
</evidence>
<dbReference type="PROSITE" id="PS00924">
    <property type="entry name" value="ASP_GLU_RACEMASE_2"/>
    <property type="match status" value="1"/>
</dbReference>
<dbReference type="AlphaFoldDB" id="D2RG16"/>
<dbReference type="HOGENOM" id="CLU_055360_1_0_2"/>
<gene>
    <name evidence="3" type="ordered locus">Arcpr_0170</name>
</gene>
<comment type="similarity">
    <text evidence="1">Belongs to the aspartate/glutamate racemases family.</text>
</comment>
<dbReference type="EMBL" id="CP001857">
    <property type="protein sequence ID" value="ADB57241.1"/>
    <property type="molecule type" value="Genomic_DNA"/>
</dbReference>
<dbReference type="InterPro" id="IPR001920">
    <property type="entry name" value="Asp/Glu_race"/>
</dbReference>
<reference evidence="3 4" key="1">
    <citation type="journal article" date="2010" name="Stand. Genomic Sci.">
        <title>Complete genome sequence of Archaeoglobus profundus type strain (AV18).</title>
        <authorList>
            <person name="von Jan M."/>
            <person name="Lapidus A."/>
            <person name="Del Rio T.G."/>
            <person name="Copeland A."/>
            <person name="Tice H."/>
            <person name="Cheng J.F."/>
            <person name="Lucas S."/>
            <person name="Chen F."/>
            <person name="Nolan M."/>
            <person name="Goodwin L."/>
            <person name="Han C."/>
            <person name="Pitluck S."/>
            <person name="Liolios K."/>
            <person name="Ivanova N."/>
            <person name="Mavromatis K."/>
            <person name="Ovchinnikova G."/>
            <person name="Chertkov O."/>
            <person name="Pati A."/>
            <person name="Chen A."/>
            <person name="Palaniappan K."/>
            <person name="Land M."/>
            <person name="Hauser L."/>
            <person name="Chang Y.J."/>
            <person name="Jeffries C.D."/>
            <person name="Saunders E."/>
            <person name="Brettin T."/>
            <person name="Detter J.C."/>
            <person name="Chain P."/>
            <person name="Eichinger K."/>
            <person name="Huber H."/>
            <person name="Spring S."/>
            <person name="Rohde M."/>
            <person name="Goker M."/>
            <person name="Wirth R."/>
            <person name="Woyke T."/>
            <person name="Bristow J."/>
            <person name="Eisen J.A."/>
            <person name="Markowitz V."/>
            <person name="Hugenholtz P."/>
            <person name="Kyrpides N.C."/>
            <person name="Klenk H.P."/>
        </authorList>
    </citation>
    <scope>NUCLEOTIDE SEQUENCE [LARGE SCALE GENOMIC DNA]</scope>
    <source>
        <strain evidence="4">DSM 5631 / JCM 9629 / NBRC 100127 / Av18</strain>
    </source>
</reference>
<evidence type="ECO:0000256" key="1">
    <source>
        <dbReference type="ARBA" id="ARBA00007847"/>
    </source>
</evidence>
<dbReference type="STRING" id="572546.Arcpr_0170"/>
<proteinExistence type="inferred from homology"/>
<dbReference type="OrthoDB" id="269620at2157"/>
<dbReference type="InterPro" id="IPR018187">
    <property type="entry name" value="Asp/Glu_racemase_AS_1"/>
</dbReference>
<dbReference type="eggNOG" id="arCOG02005">
    <property type="taxonomic scope" value="Archaea"/>
</dbReference>
<dbReference type="PaxDb" id="572546-Arcpr_0170"/>
<dbReference type="PROSITE" id="PS00923">
    <property type="entry name" value="ASP_GLU_RACEMASE_1"/>
    <property type="match status" value="1"/>
</dbReference>
<dbReference type="SUPFAM" id="SSF53681">
    <property type="entry name" value="Aspartate/glutamate racemase"/>
    <property type="match status" value="2"/>
</dbReference>
<keyword evidence="4" id="KW-1185">Reference proteome</keyword>
<dbReference type="GO" id="GO:0047661">
    <property type="term" value="F:amino-acid racemase activity"/>
    <property type="evidence" value="ECO:0007669"/>
    <property type="project" value="InterPro"/>
</dbReference>
<dbReference type="Pfam" id="PF01177">
    <property type="entry name" value="Asp_Glu_race"/>
    <property type="match status" value="1"/>
</dbReference>
<dbReference type="PANTHER" id="PTHR21198">
    <property type="entry name" value="GLUTAMATE RACEMASE"/>
    <property type="match status" value="1"/>
</dbReference>
<dbReference type="NCBIfam" id="TIGR00035">
    <property type="entry name" value="asp_race"/>
    <property type="match status" value="1"/>
</dbReference>
<dbReference type="InterPro" id="IPR004380">
    <property type="entry name" value="Asp_race"/>
</dbReference>
<dbReference type="GeneID" id="8738819"/>
<dbReference type="InterPro" id="IPR015942">
    <property type="entry name" value="Asp/Glu/hydantoin_racemase"/>
</dbReference>
<dbReference type="KEGG" id="apo:Arcpr_0170"/>
<organism evidence="3 4">
    <name type="scientific">Archaeoglobus profundus (strain DSM 5631 / JCM 9629 / NBRC 100127 / Av18)</name>
    <dbReference type="NCBI Taxonomy" id="572546"/>
    <lineage>
        <taxon>Archaea</taxon>
        <taxon>Methanobacteriati</taxon>
        <taxon>Methanobacteriota</taxon>
        <taxon>Archaeoglobi</taxon>
        <taxon>Archaeoglobales</taxon>
        <taxon>Archaeoglobaceae</taxon>
        <taxon>Archaeoglobus</taxon>
    </lineage>
</organism>
<evidence type="ECO:0000313" key="3">
    <source>
        <dbReference type="EMBL" id="ADB57241.1"/>
    </source>
</evidence>
<accession>D2RG16</accession>
<dbReference type="Gene3D" id="3.40.50.1860">
    <property type="match status" value="2"/>
</dbReference>
<name>D2RG16_ARCPA</name>
<keyword evidence="2" id="KW-0413">Isomerase</keyword>
<dbReference type="InterPro" id="IPR033134">
    <property type="entry name" value="Asp/Glu_racemase_AS_2"/>
</dbReference>
<evidence type="ECO:0000256" key="2">
    <source>
        <dbReference type="ARBA" id="ARBA00023235"/>
    </source>
</evidence>
<dbReference type="PANTHER" id="PTHR21198:SF7">
    <property type="entry name" value="ASPARTATE-GLUTAMATE RACEMASE FAMILY"/>
    <property type="match status" value="1"/>
</dbReference>
<sequence>MKTIGLLGGMSWESTLEYYKIINEEVAKRLNGLHSAKIILYSFDFSEIAELQSQNRWNELGEILAEKAKILENAGADFILICTNTMHKVADYVQSRINVPLLSIIDCVAREVVKRGIKRVGLLGTKFTMEDGFYEDGLRKYGLEVVIPDEEDRNEVHRIIFEELCRGIFKDSSKRKLIEIIERLKMKGAEGVILGCTELPLLVKHAEIPIFDSTKIHAVYAVEFALK</sequence>